<dbReference type="Proteomes" id="UP001318860">
    <property type="component" value="Unassembled WGS sequence"/>
</dbReference>
<dbReference type="EMBL" id="JABTTQ020000671">
    <property type="protein sequence ID" value="KAK6138721.1"/>
    <property type="molecule type" value="Genomic_DNA"/>
</dbReference>
<evidence type="ECO:0000313" key="3">
    <source>
        <dbReference type="Proteomes" id="UP001318860"/>
    </source>
</evidence>
<keyword evidence="3" id="KW-1185">Reference proteome</keyword>
<feature type="compositionally biased region" description="Low complexity" evidence="1">
    <location>
        <begin position="73"/>
        <end position="85"/>
    </location>
</feature>
<comment type="caution">
    <text evidence="2">The sequence shown here is derived from an EMBL/GenBank/DDBJ whole genome shotgun (WGS) entry which is preliminary data.</text>
</comment>
<feature type="compositionally biased region" description="Basic residues" evidence="1">
    <location>
        <begin position="89"/>
        <end position="104"/>
    </location>
</feature>
<reference evidence="2 3" key="1">
    <citation type="journal article" date="2021" name="Comput. Struct. Biotechnol. J.">
        <title>De novo genome assembly of the potent medicinal plant Rehmannia glutinosa using nanopore technology.</title>
        <authorList>
            <person name="Ma L."/>
            <person name="Dong C."/>
            <person name="Song C."/>
            <person name="Wang X."/>
            <person name="Zheng X."/>
            <person name="Niu Y."/>
            <person name="Chen S."/>
            <person name="Feng W."/>
        </authorList>
    </citation>
    <scope>NUCLEOTIDE SEQUENCE [LARGE SCALE GENOMIC DNA]</scope>
    <source>
        <strain evidence="2">DH-2019</strain>
    </source>
</reference>
<sequence>MSSDDRNQADFCSCSNATTRSIWQAIFTSLKNKSRFAGSSGKKSYNKAEISTQATHPAVSGRSSFRKRGPMDSTTGNSGNQSSNSDARKPKRKRRPKKKKQQES</sequence>
<accession>A0ABR0VWP4</accession>
<gene>
    <name evidence="2" type="ORF">DH2020_027540</name>
</gene>
<protein>
    <submittedName>
        <fullName evidence="2">Uncharacterized protein</fullName>
    </submittedName>
</protein>
<evidence type="ECO:0000313" key="2">
    <source>
        <dbReference type="EMBL" id="KAK6138721.1"/>
    </source>
</evidence>
<name>A0ABR0VWP4_REHGL</name>
<feature type="region of interest" description="Disordered" evidence="1">
    <location>
        <begin position="32"/>
        <end position="104"/>
    </location>
</feature>
<evidence type="ECO:0000256" key="1">
    <source>
        <dbReference type="SAM" id="MobiDB-lite"/>
    </source>
</evidence>
<proteinExistence type="predicted"/>
<organism evidence="2 3">
    <name type="scientific">Rehmannia glutinosa</name>
    <name type="common">Chinese foxglove</name>
    <dbReference type="NCBI Taxonomy" id="99300"/>
    <lineage>
        <taxon>Eukaryota</taxon>
        <taxon>Viridiplantae</taxon>
        <taxon>Streptophyta</taxon>
        <taxon>Embryophyta</taxon>
        <taxon>Tracheophyta</taxon>
        <taxon>Spermatophyta</taxon>
        <taxon>Magnoliopsida</taxon>
        <taxon>eudicotyledons</taxon>
        <taxon>Gunneridae</taxon>
        <taxon>Pentapetalae</taxon>
        <taxon>asterids</taxon>
        <taxon>lamiids</taxon>
        <taxon>Lamiales</taxon>
        <taxon>Orobanchaceae</taxon>
        <taxon>Rehmannieae</taxon>
        <taxon>Rehmannia</taxon>
    </lineage>
</organism>